<feature type="transmembrane region" description="Helical" evidence="1">
    <location>
        <begin position="85"/>
        <end position="102"/>
    </location>
</feature>
<evidence type="ECO:0000313" key="2">
    <source>
        <dbReference type="EMBL" id="ANP38697.1"/>
    </source>
</evidence>
<evidence type="ECO:0000313" key="5">
    <source>
        <dbReference type="Proteomes" id="UP001218364"/>
    </source>
</evidence>
<feature type="transmembrane region" description="Helical" evidence="1">
    <location>
        <begin position="57"/>
        <end position="73"/>
    </location>
</feature>
<reference evidence="3 5" key="2">
    <citation type="submission" date="2023-02" db="EMBL/GenBank/DDBJ databases">
        <title>Population genomics of bacteria associated with diatom.</title>
        <authorList>
            <person name="Xie J."/>
            <person name="Wang H."/>
        </authorList>
    </citation>
    <scope>NUCLEOTIDE SEQUENCE [LARGE SCALE GENOMIC DNA]</scope>
    <source>
        <strain evidence="3 5">PT47_8</strain>
    </source>
</reference>
<dbReference type="RefSeq" id="WP_065273316.1">
    <property type="nucleotide sequence ID" value="NZ_CP015124.1"/>
</dbReference>
<evidence type="ECO:0000313" key="3">
    <source>
        <dbReference type="EMBL" id="MDE4164393.1"/>
    </source>
</evidence>
<feature type="transmembrane region" description="Helical" evidence="1">
    <location>
        <begin position="413"/>
        <end position="433"/>
    </location>
</feature>
<evidence type="ECO:0000256" key="1">
    <source>
        <dbReference type="SAM" id="Phobius"/>
    </source>
</evidence>
<gene>
    <name evidence="2" type="ORF">JL2886_03828</name>
    <name evidence="3" type="ORF">PXK24_01720</name>
</gene>
<keyword evidence="1" id="KW-1133">Transmembrane helix</keyword>
<dbReference type="EMBL" id="CP015124">
    <property type="protein sequence ID" value="ANP38697.1"/>
    <property type="molecule type" value="Genomic_DNA"/>
</dbReference>
<feature type="transmembrane region" description="Helical" evidence="1">
    <location>
        <begin position="248"/>
        <end position="273"/>
    </location>
</feature>
<dbReference type="OrthoDB" id="7595044at2"/>
<dbReference type="Proteomes" id="UP000092565">
    <property type="component" value="Chromosome"/>
</dbReference>
<feature type="transmembrane region" description="Helical" evidence="1">
    <location>
        <begin position="29"/>
        <end position="45"/>
    </location>
</feature>
<reference evidence="2 4" key="1">
    <citation type="submission" date="2016-04" db="EMBL/GenBank/DDBJ databases">
        <authorList>
            <person name="Evans L.H."/>
            <person name="Alamgir A."/>
            <person name="Owens N."/>
            <person name="Weber N.D."/>
            <person name="Virtaneva K."/>
            <person name="Barbian K."/>
            <person name="Babar A."/>
            <person name="Rosenke K."/>
        </authorList>
    </citation>
    <scope>NUCLEOTIDE SEQUENCE [LARGE SCALE GENOMIC DNA]</scope>
    <source>
        <strain evidence="2 4">JL2886</strain>
    </source>
</reference>
<proteinExistence type="predicted"/>
<dbReference type="AlphaFoldDB" id="A0A1B0ZWP3"/>
<feature type="transmembrane region" description="Helical" evidence="1">
    <location>
        <begin position="375"/>
        <end position="401"/>
    </location>
</feature>
<dbReference type="Proteomes" id="UP001218364">
    <property type="component" value="Unassembled WGS sequence"/>
</dbReference>
<dbReference type="PATRIC" id="fig|60890.4.peg.3732"/>
<dbReference type="EMBL" id="JARCJK010000001">
    <property type="protein sequence ID" value="MDE4164393.1"/>
    <property type="molecule type" value="Genomic_DNA"/>
</dbReference>
<feature type="transmembrane region" description="Helical" evidence="1">
    <location>
        <begin position="163"/>
        <end position="181"/>
    </location>
</feature>
<name>A0A1B0ZWP3_9RHOB</name>
<evidence type="ECO:0000313" key="4">
    <source>
        <dbReference type="Proteomes" id="UP000092565"/>
    </source>
</evidence>
<keyword evidence="1" id="KW-0472">Membrane</keyword>
<protein>
    <submittedName>
        <fullName evidence="2">Membrane protein</fullName>
    </submittedName>
</protein>
<accession>A0A1B0ZWP3</accession>
<sequence length="487" mass="54578">MPNALANMMLLIWPLVSLLLFLRLPLERAILWCFIGGYLVLPPLAEFDLPLVPDMDKFTIPSVVAFGLCVWLLRKPVPLWPRHPLARALTILFVLCVIPTVMTNKDPVLFQVLEGAGPIVFLTDMLPGLRWRDLGSVIINQIIVLMPFLLARRYLSCEAGQKELLLALCLAGLAYSIPSLFEIRLSPQLNIWIYGFFQHDFGQMMRQGGFRPIVFLPHALWLAFFIFTSIVAAVALARAAQERERTKFALAAVYLFGVLYLCKSLASLAYGLSIVPVVALAPARWQMRLAMVIAVIAVTYPMLRNQGLIPTDAILAQAEAISTERAQSLGYRFHNEAMMLERAAEKPWFGWGGWGRNLVRDMETGRIISVPDGRWIITFGAFGWLGYIAEMGMLTLPIFLLAWEMRRHRGHAFSPYATPIALILAATLADMLLNDTLIPITWLCAGSVLGYAERLRNPDVFRSKRSLFDRQQAIGTSEQAPGPRSVL</sequence>
<feature type="transmembrane region" description="Helical" evidence="1">
    <location>
        <begin position="6"/>
        <end position="22"/>
    </location>
</feature>
<organism evidence="2 4">
    <name type="scientific">Phaeobacter gallaeciensis</name>
    <dbReference type="NCBI Taxonomy" id="60890"/>
    <lineage>
        <taxon>Bacteria</taxon>
        <taxon>Pseudomonadati</taxon>
        <taxon>Pseudomonadota</taxon>
        <taxon>Alphaproteobacteria</taxon>
        <taxon>Rhodobacterales</taxon>
        <taxon>Roseobacteraceae</taxon>
        <taxon>Phaeobacter</taxon>
    </lineage>
</organism>
<keyword evidence="1" id="KW-0812">Transmembrane</keyword>
<feature type="transmembrane region" description="Helical" evidence="1">
    <location>
        <begin position="134"/>
        <end position="151"/>
    </location>
</feature>
<keyword evidence="4" id="KW-1185">Reference proteome</keyword>
<feature type="transmembrane region" description="Helical" evidence="1">
    <location>
        <begin position="213"/>
        <end position="236"/>
    </location>
</feature>